<dbReference type="Proteomes" id="UP000734511">
    <property type="component" value="Unassembled WGS sequence"/>
</dbReference>
<dbReference type="RefSeq" id="WP_167985863.1">
    <property type="nucleotide sequence ID" value="NZ_JAATEJ010000026.1"/>
</dbReference>
<gene>
    <name evidence="1" type="ORF">HCN08_26970</name>
</gene>
<dbReference type="Pfam" id="PF11209">
    <property type="entry name" value="LmeA"/>
    <property type="match status" value="1"/>
</dbReference>
<dbReference type="InterPro" id="IPR021373">
    <property type="entry name" value="DUF2993"/>
</dbReference>
<comment type="caution">
    <text evidence="1">The sequence shown here is derived from an EMBL/GenBank/DDBJ whole genome shotgun (WGS) entry which is preliminary data.</text>
</comment>
<name>A0ABX1A051_9ACTN</name>
<sequence length="232" mass="24290">MRVWRIVLIVLVILGGLFVAADRIAVSVVQSKAAERVQITEGLDEKPKVSIEGFPFLTQLLFGKLDDVKVKARDINAGAGGTTVRIQSFDADLRGVKFSDSFRRAVADTADGVVFISYDDLSKAAPDGVTVSAAPAAADGTARVKLSASIPELGDAASVYSDITVKGDTVSVKAEQLPKAVTALGLEGEVRKTIDFSRQLGNLPHGITLQKVTGTPDGISIQVGGQDVELAG</sequence>
<dbReference type="EMBL" id="JAATEJ010000026">
    <property type="protein sequence ID" value="NJP47018.1"/>
    <property type="molecule type" value="Genomic_DNA"/>
</dbReference>
<accession>A0ABX1A051</accession>
<organism evidence="1 2">
    <name type="scientific">Actinacidiphila epipremni</name>
    <dbReference type="NCBI Taxonomy" id="2053013"/>
    <lineage>
        <taxon>Bacteria</taxon>
        <taxon>Bacillati</taxon>
        <taxon>Actinomycetota</taxon>
        <taxon>Actinomycetes</taxon>
        <taxon>Kitasatosporales</taxon>
        <taxon>Streptomycetaceae</taxon>
        <taxon>Actinacidiphila</taxon>
    </lineage>
</organism>
<protein>
    <submittedName>
        <fullName evidence="1">DUF2993 domain-containing protein</fullName>
    </submittedName>
</protein>
<reference evidence="1 2" key="1">
    <citation type="submission" date="2020-03" db="EMBL/GenBank/DDBJ databases">
        <title>WGS of actinomycetes isolated from Thailand.</title>
        <authorList>
            <person name="Thawai C."/>
        </authorList>
    </citation>
    <scope>NUCLEOTIDE SEQUENCE [LARGE SCALE GENOMIC DNA]</scope>
    <source>
        <strain evidence="1 2">PRB2-1</strain>
    </source>
</reference>
<evidence type="ECO:0000313" key="1">
    <source>
        <dbReference type="EMBL" id="NJP47018.1"/>
    </source>
</evidence>
<evidence type="ECO:0000313" key="2">
    <source>
        <dbReference type="Proteomes" id="UP000734511"/>
    </source>
</evidence>
<keyword evidence="2" id="KW-1185">Reference proteome</keyword>
<proteinExistence type="predicted"/>